<dbReference type="Gene3D" id="3.30.70.270">
    <property type="match status" value="1"/>
</dbReference>
<reference evidence="1" key="1">
    <citation type="submission" date="2018-05" db="EMBL/GenBank/DDBJ databases">
        <title>Draft genome of Mucuna pruriens seed.</title>
        <authorList>
            <person name="Nnadi N.E."/>
            <person name="Vos R."/>
            <person name="Hasami M.H."/>
            <person name="Devisetty U.K."/>
            <person name="Aguiy J.C."/>
        </authorList>
    </citation>
    <scope>NUCLEOTIDE SEQUENCE [LARGE SCALE GENOMIC DNA]</scope>
    <source>
        <strain evidence="1">JCA_2017</strain>
    </source>
</reference>
<dbReference type="Gene3D" id="3.10.10.10">
    <property type="entry name" value="HIV Type 1 Reverse Transcriptase, subunit A, domain 1"/>
    <property type="match status" value="1"/>
</dbReference>
<organism evidence="1 2">
    <name type="scientific">Mucuna pruriens</name>
    <name type="common">Velvet bean</name>
    <name type="synonym">Dolichos pruriens</name>
    <dbReference type="NCBI Taxonomy" id="157652"/>
    <lineage>
        <taxon>Eukaryota</taxon>
        <taxon>Viridiplantae</taxon>
        <taxon>Streptophyta</taxon>
        <taxon>Embryophyta</taxon>
        <taxon>Tracheophyta</taxon>
        <taxon>Spermatophyta</taxon>
        <taxon>Magnoliopsida</taxon>
        <taxon>eudicotyledons</taxon>
        <taxon>Gunneridae</taxon>
        <taxon>Pentapetalae</taxon>
        <taxon>rosids</taxon>
        <taxon>fabids</taxon>
        <taxon>Fabales</taxon>
        <taxon>Fabaceae</taxon>
        <taxon>Papilionoideae</taxon>
        <taxon>50 kb inversion clade</taxon>
        <taxon>NPAAA clade</taxon>
        <taxon>indigoferoid/millettioid clade</taxon>
        <taxon>Phaseoleae</taxon>
        <taxon>Mucuna</taxon>
    </lineage>
</organism>
<accession>A0A371ET76</accession>
<dbReference type="OrthoDB" id="3250101at2759"/>
<protein>
    <recommendedName>
        <fullName evidence="3">Reverse transcriptase domain-containing protein</fullName>
    </recommendedName>
</protein>
<dbReference type="Proteomes" id="UP000257109">
    <property type="component" value="Unassembled WGS sequence"/>
</dbReference>
<dbReference type="SUPFAM" id="SSF56672">
    <property type="entry name" value="DNA/RNA polymerases"/>
    <property type="match status" value="1"/>
</dbReference>
<dbReference type="EMBL" id="QJKJ01012193">
    <property type="protein sequence ID" value="RDX69250.1"/>
    <property type="molecule type" value="Genomic_DNA"/>
</dbReference>
<dbReference type="PANTHER" id="PTHR24559">
    <property type="entry name" value="TRANSPOSON TY3-I GAG-POL POLYPROTEIN"/>
    <property type="match status" value="1"/>
</dbReference>
<evidence type="ECO:0008006" key="3">
    <source>
        <dbReference type="Google" id="ProtNLM"/>
    </source>
</evidence>
<evidence type="ECO:0000313" key="2">
    <source>
        <dbReference type="Proteomes" id="UP000257109"/>
    </source>
</evidence>
<comment type="caution">
    <text evidence="1">The sequence shown here is derived from an EMBL/GenBank/DDBJ whole genome shotgun (WGS) entry which is preliminary data.</text>
</comment>
<proteinExistence type="predicted"/>
<dbReference type="CDD" id="cd01647">
    <property type="entry name" value="RT_LTR"/>
    <property type="match status" value="1"/>
</dbReference>
<gene>
    <name evidence="1" type="ORF">CR513_51659</name>
</gene>
<dbReference type="InterPro" id="IPR043502">
    <property type="entry name" value="DNA/RNA_pol_sf"/>
</dbReference>
<keyword evidence="2" id="KW-1185">Reference proteome</keyword>
<feature type="non-terminal residue" evidence="1">
    <location>
        <position position="1"/>
    </location>
</feature>
<dbReference type="InterPro" id="IPR053134">
    <property type="entry name" value="RNA-dir_DNA_polymerase"/>
</dbReference>
<sequence>MKLNQATRKDHFPLPFLDQVPVMLTEKSHYYFLDGYFGYMQIHVAPEDQYKTTFTCSFGTFAYTRMLFGICNAPSTF</sequence>
<name>A0A371ET76_MUCPR</name>
<evidence type="ECO:0000313" key="1">
    <source>
        <dbReference type="EMBL" id="RDX69250.1"/>
    </source>
</evidence>
<dbReference type="AlphaFoldDB" id="A0A371ET76"/>
<dbReference type="PANTHER" id="PTHR24559:SF444">
    <property type="entry name" value="REVERSE TRANSCRIPTASE DOMAIN-CONTAINING PROTEIN"/>
    <property type="match status" value="1"/>
</dbReference>
<dbReference type="InterPro" id="IPR043128">
    <property type="entry name" value="Rev_trsase/Diguanyl_cyclase"/>
</dbReference>